<name>A0A3M7RDE4_BRAPC</name>
<gene>
    <name evidence="1" type="ORF">BpHYR1_038350</name>
</gene>
<protein>
    <submittedName>
        <fullName evidence="1">Uncharacterized protein</fullName>
    </submittedName>
</protein>
<proteinExistence type="predicted"/>
<accession>A0A3M7RDE4</accession>
<comment type="caution">
    <text evidence="1">The sequence shown here is derived from an EMBL/GenBank/DDBJ whole genome shotgun (WGS) entry which is preliminary data.</text>
</comment>
<dbReference type="AlphaFoldDB" id="A0A3M7RDE4"/>
<evidence type="ECO:0000313" key="1">
    <source>
        <dbReference type="EMBL" id="RNA21632.1"/>
    </source>
</evidence>
<organism evidence="1 2">
    <name type="scientific">Brachionus plicatilis</name>
    <name type="common">Marine rotifer</name>
    <name type="synonym">Brachionus muelleri</name>
    <dbReference type="NCBI Taxonomy" id="10195"/>
    <lineage>
        <taxon>Eukaryota</taxon>
        <taxon>Metazoa</taxon>
        <taxon>Spiralia</taxon>
        <taxon>Gnathifera</taxon>
        <taxon>Rotifera</taxon>
        <taxon>Eurotatoria</taxon>
        <taxon>Monogononta</taxon>
        <taxon>Pseudotrocha</taxon>
        <taxon>Ploima</taxon>
        <taxon>Brachionidae</taxon>
        <taxon>Brachionus</taxon>
    </lineage>
</organism>
<dbReference type="Proteomes" id="UP000276133">
    <property type="component" value="Unassembled WGS sequence"/>
</dbReference>
<reference evidence="1 2" key="1">
    <citation type="journal article" date="2018" name="Sci. Rep.">
        <title>Genomic signatures of local adaptation to the degree of environmental predictability in rotifers.</title>
        <authorList>
            <person name="Franch-Gras L."/>
            <person name="Hahn C."/>
            <person name="Garcia-Roger E.M."/>
            <person name="Carmona M.J."/>
            <person name="Serra M."/>
            <person name="Gomez A."/>
        </authorList>
    </citation>
    <scope>NUCLEOTIDE SEQUENCE [LARGE SCALE GENOMIC DNA]</scope>
    <source>
        <strain evidence="1">HYR1</strain>
    </source>
</reference>
<sequence length="71" mass="8462">MQEQDIYHVYHNLSLKGSIHLTVAQLYKKDRIKMGKKSKGLDLIFLMRPRVCCLKKKKLQNFKVKKLIIVY</sequence>
<evidence type="ECO:0000313" key="2">
    <source>
        <dbReference type="Proteomes" id="UP000276133"/>
    </source>
</evidence>
<dbReference type="EMBL" id="REGN01003634">
    <property type="protein sequence ID" value="RNA21632.1"/>
    <property type="molecule type" value="Genomic_DNA"/>
</dbReference>
<keyword evidence="2" id="KW-1185">Reference proteome</keyword>